<feature type="compositionally biased region" description="Polar residues" evidence="1">
    <location>
        <begin position="129"/>
        <end position="138"/>
    </location>
</feature>
<evidence type="ECO:0000313" key="3">
    <source>
        <dbReference type="Proteomes" id="UP001066276"/>
    </source>
</evidence>
<reference evidence="2" key="1">
    <citation type="journal article" date="2022" name="bioRxiv">
        <title>Sequencing and chromosome-scale assembly of the giantPleurodeles waltlgenome.</title>
        <authorList>
            <person name="Brown T."/>
            <person name="Elewa A."/>
            <person name="Iarovenko S."/>
            <person name="Subramanian E."/>
            <person name="Araus A.J."/>
            <person name="Petzold A."/>
            <person name="Susuki M."/>
            <person name="Suzuki K.-i.T."/>
            <person name="Hayashi T."/>
            <person name="Toyoda A."/>
            <person name="Oliveira C."/>
            <person name="Osipova E."/>
            <person name="Leigh N.D."/>
            <person name="Simon A."/>
            <person name="Yun M.H."/>
        </authorList>
    </citation>
    <scope>NUCLEOTIDE SEQUENCE</scope>
    <source>
        <strain evidence="2">20211129_DDA</strain>
        <tissue evidence="2">Liver</tissue>
    </source>
</reference>
<dbReference type="EMBL" id="JANPWB010000005">
    <property type="protein sequence ID" value="KAJ1188303.1"/>
    <property type="molecule type" value="Genomic_DNA"/>
</dbReference>
<feature type="region of interest" description="Disordered" evidence="1">
    <location>
        <begin position="31"/>
        <end position="50"/>
    </location>
</feature>
<protein>
    <submittedName>
        <fullName evidence="2">Uncharacterized protein</fullName>
    </submittedName>
</protein>
<organism evidence="2 3">
    <name type="scientific">Pleurodeles waltl</name>
    <name type="common">Iberian ribbed newt</name>
    <dbReference type="NCBI Taxonomy" id="8319"/>
    <lineage>
        <taxon>Eukaryota</taxon>
        <taxon>Metazoa</taxon>
        <taxon>Chordata</taxon>
        <taxon>Craniata</taxon>
        <taxon>Vertebrata</taxon>
        <taxon>Euteleostomi</taxon>
        <taxon>Amphibia</taxon>
        <taxon>Batrachia</taxon>
        <taxon>Caudata</taxon>
        <taxon>Salamandroidea</taxon>
        <taxon>Salamandridae</taxon>
        <taxon>Pleurodelinae</taxon>
        <taxon>Pleurodeles</taxon>
    </lineage>
</organism>
<accession>A0AAV7UKV1</accession>
<comment type="caution">
    <text evidence="2">The sequence shown here is derived from an EMBL/GenBank/DDBJ whole genome shotgun (WGS) entry which is preliminary data.</text>
</comment>
<name>A0AAV7UKV1_PLEWA</name>
<feature type="region of interest" description="Disordered" evidence="1">
    <location>
        <begin position="67"/>
        <end position="138"/>
    </location>
</feature>
<dbReference type="AlphaFoldDB" id="A0AAV7UKV1"/>
<keyword evidence="3" id="KW-1185">Reference proteome</keyword>
<evidence type="ECO:0000313" key="2">
    <source>
        <dbReference type="EMBL" id="KAJ1188303.1"/>
    </source>
</evidence>
<dbReference type="Proteomes" id="UP001066276">
    <property type="component" value="Chromosome 3_1"/>
</dbReference>
<gene>
    <name evidence="2" type="ORF">NDU88_005064</name>
</gene>
<sequence>MLRLIGECDGSDRADPHTIATSVVSANSVSEATRGASLPIGSPWCPRDGGAVKEEVQKCREEIIRSGTLEEATAERNRNTGEEQGGAEPGDVWSSWEKSSLDLKSSKSRPRTKITGPGEHTPRTRHTSGETWPSQVRS</sequence>
<evidence type="ECO:0000256" key="1">
    <source>
        <dbReference type="SAM" id="MobiDB-lite"/>
    </source>
</evidence>
<proteinExistence type="predicted"/>